<dbReference type="Proteomes" id="UP001381693">
    <property type="component" value="Unassembled WGS sequence"/>
</dbReference>
<comment type="caution">
    <text evidence="1">The sequence shown here is derived from an EMBL/GenBank/DDBJ whole genome shotgun (WGS) entry which is preliminary data.</text>
</comment>
<protein>
    <submittedName>
        <fullName evidence="1">Uncharacterized protein</fullName>
    </submittedName>
</protein>
<organism evidence="1 2">
    <name type="scientific">Halocaridina rubra</name>
    <name type="common">Hawaiian red shrimp</name>
    <dbReference type="NCBI Taxonomy" id="373956"/>
    <lineage>
        <taxon>Eukaryota</taxon>
        <taxon>Metazoa</taxon>
        <taxon>Ecdysozoa</taxon>
        <taxon>Arthropoda</taxon>
        <taxon>Crustacea</taxon>
        <taxon>Multicrustacea</taxon>
        <taxon>Malacostraca</taxon>
        <taxon>Eumalacostraca</taxon>
        <taxon>Eucarida</taxon>
        <taxon>Decapoda</taxon>
        <taxon>Pleocyemata</taxon>
        <taxon>Caridea</taxon>
        <taxon>Atyoidea</taxon>
        <taxon>Atyidae</taxon>
        <taxon>Halocaridina</taxon>
    </lineage>
</organism>
<evidence type="ECO:0000313" key="2">
    <source>
        <dbReference type="Proteomes" id="UP001381693"/>
    </source>
</evidence>
<evidence type="ECO:0000313" key="1">
    <source>
        <dbReference type="EMBL" id="KAK7071480.1"/>
    </source>
</evidence>
<proteinExistence type="predicted"/>
<accession>A0AAN8X3M9</accession>
<keyword evidence="2" id="KW-1185">Reference proteome</keyword>
<reference evidence="1 2" key="1">
    <citation type="submission" date="2023-11" db="EMBL/GenBank/DDBJ databases">
        <title>Halocaridina rubra genome assembly.</title>
        <authorList>
            <person name="Smith C."/>
        </authorList>
    </citation>
    <scope>NUCLEOTIDE SEQUENCE [LARGE SCALE GENOMIC DNA]</scope>
    <source>
        <strain evidence="1">EP-1</strain>
        <tissue evidence="1">Whole</tissue>
    </source>
</reference>
<gene>
    <name evidence="1" type="ORF">SK128_024826</name>
</gene>
<dbReference type="AlphaFoldDB" id="A0AAN8X3M9"/>
<name>A0AAN8X3M9_HALRR</name>
<sequence length="52" mass="6017">ESREEEEKEEVTLFGLDADAYLDLIIGACYIAKGFLHKDFSYENDLITKFLL</sequence>
<dbReference type="EMBL" id="JAXCGZ010014460">
    <property type="protein sequence ID" value="KAK7071480.1"/>
    <property type="molecule type" value="Genomic_DNA"/>
</dbReference>
<feature type="non-terminal residue" evidence="1">
    <location>
        <position position="1"/>
    </location>
</feature>